<feature type="domain" description="LamG-like jellyroll fold" evidence="10">
    <location>
        <begin position="923"/>
        <end position="1061"/>
    </location>
</feature>
<keyword evidence="13" id="KW-1185">Reference proteome</keyword>
<keyword evidence="5" id="KW-1015">Disulfide bond</keyword>
<dbReference type="Pfam" id="PF07554">
    <property type="entry name" value="FIVAR"/>
    <property type="match status" value="9"/>
</dbReference>
<keyword evidence="9" id="KW-0812">Transmembrane</keyword>
<evidence type="ECO:0000256" key="5">
    <source>
        <dbReference type="ARBA" id="ARBA00023157"/>
    </source>
</evidence>
<keyword evidence="3" id="KW-0732">Signal</keyword>
<dbReference type="GO" id="GO:0004565">
    <property type="term" value="F:beta-galactosidase activity"/>
    <property type="evidence" value="ECO:0007669"/>
    <property type="project" value="UniProtKB-EC"/>
</dbReference>
<feature type="domain" description="Beta galactosidase small chain/" evidence="11">
    <location>
        <begin position="507"/>
        <end position="775"/>
    </location>
</feature>
<evidence type="ECO:0000256" key="3">
    <source>
        <dbReference type="ARBA" id="ARBA00022729"/>
    </source>
</evidence>
<comment type="catalytic activity">
    <reaction evidence="1">
        <text>Hydrolysis of terminal non-reducing beta-D-galactose residues in beta-D-galactosides.</text>
        <dbReference type="EC" id="3.2.1.23"/>
    </reaction>
</comment>
<feature type="transmembrane region" description="Helical" evidence="9">
    <location>
        <begin position="1774"/>
        <end position="1795"/>
    </location>
</feature>
<evidence type="ECO:0000256" key="2">
    <source>
        <dbReference type="ARBA" id="ARBA00012756"/>
    </source>
</evidence>
<dbReference type="InterPro" id="IPR004199">
    <property type="entry name" value="B-gal_small/dom_5"/>
</dbReference>
<dbReference type="InterPro" id="IPR036156">
    <property type="entry name" value="Beta-gal/glucu_dom_sf"/>
</dbReference>
<dbReference type="SUPFAM" id="SSF51445">
    <property type="entry name" value="(Trans)glycosidases"/>
    <property type="match status" value="2"/>
</dbReference>
<feature type="domain" description="LamG-like jellyroll fold" evidence="10">
    <location>
        <begin position="150"/>
        <end position="279"/>
    </location>
</feature>
<dbReference type="Pfam" id="PF13385">
    <property type="entry name" value="Laminin_G_3"/>
    <property type="match status" value="2"/>
</dbReference>
<reference evidence="12 13" key="1">
    <citation type="submission" date="2012-05" db="EMBL/GenBank/DDBJ databases">
        <authorList>
            <person name="Weinstock G."/>
            <person name="Sodergren E."/>
            <person name="Lobos E.A."/>
            <person name="Fulton L."/>
            <person name="Fulton R."/>
            <person name="Courtney L."/>
            <person name="Fronick C."/>
            <person name="O'Laughlin M."/>
            <person name="Godfrey J."/>
            <person name="Wilson R.M."/>
            <person name="Miner T."/>
            <person name="Farmer C."/>
            <person name="Delehaunty K."/>
            <person name="Cordes M."/>
            <person name="Minx P."/>
            <person name="Tomlinson C."/>
            <person name="Chen J."/>
            <person name="Wollam A."/>
            <person name="Pepin K.H."/>
            <person name="Bhonagiri V."/>
            <person name="Zhang X."/>
            <person name="Suruliraj S."/>
            <person name="Warren W."/>
            <person name="Mitreva M."/>
            <person name="Mardis E.R."/>
            <person name="Wilson R.K."/>
        </authorList>
    </citation>
    <scope>NUCLEOTIDE SEQUENCE [LARGE SCALE GENOMIC DNA]</scope>
    <source>
        <strain evidence="12 13">DSM 1785</strain>
    </source>
</reference>
<dbReference type="EC" id="3.2.1.23" evidence="2"/>
<dbReference type="NCBIfam" id="TIGR01167">
    <property type="entry name" value="LPXTG_anchor"/>
    <property type="match status" value="1"/>
</dbReference>
<dbReference type="InterPro" id="IPR006558">
    <property type="entry name" value="LamG-like"/>
</dbReference>
<feature type="compositionally biased region" description="Low complexity" evidence="8">
    <location>
        <begin position="1731"/>
        <end position="1768"/>
    </location>
</feature>
<dbReference type="GO" id="GO:0030246">
    <property type="term" value="F:carbohydrate binding"/>
    <property type="evidence" value="ECO:0007669"/>
    <property type="project" value="InterPro"/>
</dbReference>
<evidence type="ECO:0000313" key="13">
    <source>
        <dbReference type="Proteomes" id="UP000010420"/>
    </source>
</evidence>
<dbReference type="Gene3D" id="2.60.120.200">
    <property type="match status" value="2"/>
</dbReference>
<protein>
    <recommendedName>
        <fullName evidence="2">beta-galactosidase</fullName>
        <ecNumber evidence="2">3.2.1.23</ecNumber>
    </recommendedName>
</protein>
<comment type="caution">
    <text evidence="12">The sequence shown here is derived from an EMBL/GenBank/DDBJ whole genome shotgun (WGS) entry which is preliminary data.</text>
</comment>
<dbReference type="eggNOG" id="COG1538">
    <property type="taxonomic scope" value="Bacteria"/>
</dbReference>
<dbReference type="PANTHER" id="PTHR46323:SF2">
    <property type="entry name" value="BETA-GALACTOSIDASE"/>
    <property type="match status" value="1"/>
</dbReference>
<dbReference type="RefSeq" id="WP_005215599.1">
    <property type="nucleotide sequence ID" value="NZ_KB291704.1"/>
</dbReference>
<evidence type="ECO:0000256" key="8">
    <source>
        <dbReference type="SAM" id="MobiDB-lite"/>
    </source>
</evidence>
<dbReference type="Pfam" id="PF16353">
    <property type="entry name" value="LacZ_4"/>
    <property type="match status" value="1"/>
</dbReference>
<keyword evidence="4" id="KW-0378">Hydrolase</keyword>
<feature type="region of interest" description="Disordered" evidence="8">
    <location>
        <begin position="1"/>
        <end position="34"/>
    </location>
</feature>
<dbReference type="InterPro" id="IPR011013">
    <property type="entry name" value="Gal_mutarotase_sf_dom"/>
</dbReference>
<dbReference type="SUPFAM" id="SSF49899">
    <property type="entry name" value="Concanavalin A-like lectins/glucanases"/>
    <property type="match status" value="2"/>
</dbReference>
<dbReference type="PANTHER" id="PTHR46323">
    <property type="entry name" value="BETA-GALACTOSIDASE"/>
    <property type="match status" value="1"/>
</dbReference>
<dbReference type="InterPro" id="IPR050347">
    <property type="entry name" value="Bact_Beta-galactosidase"/>
</dbReference>
<dbReference type="Gene3D" id="2.60.40.10">
    <property type="entry name" value="Immunoglobulins"/>
    <property type="match status" value="1"/>
</dbReference>
<dbReference type="InterPro" id="IPR017853">
    <property type="entry name" value="GH"/>
</dbReference>
<keyword evidence="6" id="KW-0326">Glycosidase</keyword>
<dbReference type="SUPFAM" id="SSF74650">
    <property type="entry name" value="Galactose mutarotase-like"/>
    <property type="match status" value="1"/>
</dbReference>
<feature type="region of interest" description="Disordered" evidence="8">
    <location>
        <begin position="1711"/>
        <end position="1771"/>
    </location>
</feature>
<dbReference type="eggNOG" id="COG1196">
    <property type="taxonomic scope" value="Bacteria"/>
</dbReference>
<organism evidence="12 13">
    <name type="scientific">Clostridium celatum DSM 1785</name>
    <dbReference type="NCBI Taxonomy" id="545697"/>
    <lineage>
        <taxon>Bacteria</taxon>
        <taxon>Bacillati</taxon>
        <taxon>Bacillota</taxon>
        <taxon>Clostridia</taxon>
        <taxon>Eubacteriales</taxon>
        <taxon>Clostridiaceae</taxon>
        <taxon>Clostridium</taxon>
    </lineage>
</organism>
<dbReference type="EMBL" id="AMEZ01000117">
    <property type="protein sequence ID" value="EKY22909.1"/>
    <property type="molecule type" value="Genomic_DNA"/>
</dbReference>
<evidence type="ECO:0000256" key="9">
    <source>
        <dbReference type="SAM" id="Phobius"/>
    </source>
</evidence>
<evidence type="ECO:0000256" key="6">
    <source>
        <dbReference type="ARBA" id="ARBA00023295"/>
    </source>
</evidence>
<dbReference type="GO" id="GO:0009341">
    <property type="term" value="C:beta-galactosidase complex"/>
    <property type="evidence" value="ECO:0007669"/>
    <property type="project" value="InterPro"/>
</dbReference>
<evidence type="ECO:0000313" key="12">
    <source>
        <dbReference type="EMBL" id="EKY22909.1"/>
    </source>
</evidence>
<keyword evidence="7" id="KW-0175">Coiled coil</keyword>
<dbReference type="eggNOG" id="COG3250">
    <property type="taxonomic scope" value="Bacteria"/>
</dbReference>
<dbReference type="InterPro" id="IPR013783">
    <property type="entry name" value="Ig-like_fold"/>
</dbReference>
<sequence length="1799" mass="196177">DRDTTRPVHSEGQGRNGGTDMDSNMYPTVSTVQGKAGEGKMPYVLCEYSHAMGNAVGNLKEYWDAIRSGSNMLGAFVWDWVDQSRAKSLDDLPKSYSITDKSNLKATGTVYGKNDVKDAEEGSLTGKSYDGYTIMSKDNNTTYNEALASKEFTFEVIVKPSSTAQNSVMIAKGDYQVALKTQSSGSGIEFFIYNGSSWNACTANFPSDWVGNWHQVAGTYDGQNLKIYCDGELLATKAYTGAVASRDEALGIGYDVTHGRSFDGDMALGRIYTKALTADELNAQNSATPAITADSEDVLAWVDYSVGIQELESQYWDYYSTSDEHQTLYNEYMDGKFFGYGGDYGDKPNSGSFCVNGLVSPDRDVQPELYEVKYQYQNFWFTAEESEILNGYVNIYNESSFTNLNEYDVTWELVEDDKVVDSGVITESVEPRETKSVKIPYTMPTEAKAGAEYYLNISVKLKEDTLYAKAGHEVSYEQFEVPAQVAMVKPEINTEITVNDSAEDVITVAGENFSFEIDKSTGLMGQYVFNNEVLVEEGPKPHFYRAWLNNDSGYDTNWRNATNNIEVTGIETSTLEDGRTVITANLTLKSANNAKETIVYTINGNGEVTVNMSIDAVGTGMGRYPKVGSTMVLPEGYENVTWYGNGPVESYQDRNTFATVDVYGESVSNFFYPFLQTQDTGNLTGVKWISVENENSNNALLVSGTNELEASALHFTAEELNDANHPYELDGPRAETILSIDYKSQGNGNASCGPQVLEAYKLYNDKVYSYEYTMVPYTKNQDKMELSKAWRNIESFDKDEFDKQTAQAVIDAIDNLFVYSYSQYDEVMDLKSTYDKLSDVQKALVTNYNKLTEAIDNINAMEGQDPAYIRDLSVNEINPILTASSKLYKDETTGVKLTGRLQLNNNKGTDGEDVFNSVFAGKNEFTVEAWVNPTRTDMTYDMIMGKGDSNFGLRSRGGSNGNISLDFFIKATDGNWYTIEKSINVGDDWVGNWQQITATYTGSQLKLYLNGELLATSNDSSTGGLATNNQSLWLGYCPETGRTSSYEIGAARVYSRALTDAEVMAQKNGFTGDGEYSVQPTDTSVAMWLDMENLVTPMSTVDKAELINIYEAVKGYTSEGYTSESFAKFTEALNNAKAVIDNVDATTEEVDSAVKALNEAIDGLETTVSKEGLEAVINTAKDKLNNSSNLTGTSIASLQAAIAEGEAVLNNNTATEAEVEEAIAKLLNVLNNLDTIINKGSLQVLINSAETNYSAAIYTPASYEVLTNAINEAKKVVALENPAEDVVIASYNSLLDAIGNLVVRANTVALSDAIDRAKVILDNIDNYDSATVAGLGDIVANAEKVLNNANATQDEVNEETTKVNIAIAQAQLKPSKAGLIERIEYVKSKDLSLYTNVTVNRLQKVLKVAEEVVADTNATSKIIENATKELNNAITGLKLKIDKAALKEVIDYANYQVSMGALEDVVPVVKKEFNEALEQANIVYDNVNATGSDIDLAYKKLLNAIWMLEFKAGNKEELQKLVDIAEVLDQKEYSEESWANLVIAVSDAKNVIANENALQDEVDEAVEALKEAIANLEKIAVNKDALNSLINSVKDKKEEDYIVSTWNVFAEALKNANKVVANDKATQEEVDEAYNSLLRAYLKLRLTPDKSKLEDLVGRAEGIDLALYTEESASILRTALADASAVLKSNDASKEDVEKSMKALETALNSLSEKNESNNGSGSSGAGTNNGSGNTTAGTGNNSGSSNQTASNNVASSSSSSSTSKTGSLPKTGGANGLMTALLGITTAIGGILSLKKRK</sequence>
<dbReference type="SMART" id="SM01038">
    <property type="entry name" value="Bgal_small_N"/>
    <property type="match status" value="1"/>
</dbReference>
<dbReference type="PATRIC" id="fig|545697.3.peg.3008"/>
<accession>L1Q4I7</accession>
<dbReference type="Pfam" id="PF02836">
    <property type="entry name" value="Glyco_hydro_2_C"/>
    <property type="match status" value="2"/>
</dbReference>
<dbReference type="Gene3D" id="1.20.1270.90">
    <property type="entry name" value="AF1782-like"/>
    <property type="match status" value="6"/>
</dbReference>
<dbReference type="InterPro" id="IPR014718">
    <property type="entry name" value="GH-type_carb-bd"/>
</dbReference>
<dbReference type="HOGENOM" id="CLU_238127_0_0_9"/>
<keyword evidence="9" id="KW-0472">Membrane</keyword>
<dbReference type="STRING" id="545697.HMPREF0216_03070"/>
<dbReference type="Proteomes" id="UP000010420">
    <property type="component" value="Unassembled WGS sequence"/>
</dbReference>
<evidence type="ECO:0000256" key="1">
    <source>
        <dbReference type="ARBA" id="ARBA00001412"/>
    </source>
</evidence>
<dbReference type="SMART" id="SM00560">
    <property type="entry name" value="LamGL"/>
    <property type="match status" value="2"/>
</dbReference>
<evidence type="ECO:0000259" key="11">
    <source>
        <dbReference type="SMART" id="SM01038"/>
    </source>
</evidence>
<feature type="non-terminal residue" evidence="12">
    <location>
        <position position="1"/>
    </location>
</feature>
<evidence type="ECO:0000256" key="4">
    <source>
        <dbReference type="ARBA" id="ARBA00022801"/>
    </source>
</evidence>
<dbReference type="InterPro" id="IPR006103">
    <property type="entry name" value="Glyco_hydro_2_cat"/>
</dbReference>
<evidence type="ECO:0000256" key="7">
    <source>
        <dbReference type="SAM" id="Coils"/>
    </source>
</evidence>
<dbReference type="Gene3D" id="1.20.1270.70">
    <property type="entry name" value="Designed single chain three-helix bundle"/>
    <property type="match status" value="3"/>
</dbReference>
<keyword evidence="9" id="KW-1133">Transmembrane helix</keyword>
<gene>
    <name evidence="12" type="ORF">HMPREF0216_03070</name>
</gene>
<name>L1Q4I7_9CLOT</name>
<evidence type="ECO:0000259" key="10">
    <source>
        <dbReference type="SMART" id="SM00560"/>
    </source>
</evidence>
<dbReference type="SUPFAM" id="SSF49303">
    <property type="entry name" value="beta-Galactosidase/glucuronidase domain"/>
    <property type="match status" value="1"/>
</dbReference>
<dbReference type="InterPro" id="IPR013320">
    <property type="entry name" value="ConA-like_dom_sf"/>
</dbReference>
<feature type="coiled-coil region" evidence="7">
    <location>
        <begin position="1555"/>
        <end position="1582"/>
    </location>
</feature>
<dbReference type="Pfam" id="PF02929">
    <property type="entry name" value="Bgal_small_N"/>
    <property type="match status" value="1"/>
</dbReference>
<dbReference type="Gene3D" id="2.70.98.10">
    <property type="match status" value="1"/>
</dbReference>
<dbReference type="GO" id="GO:0005990">
    <property type="term" value="P:lactose catabolic process"/>
    <property type="evidence" value="ECO:0007669"/>
    <property type="project" value="TreeGrafter"/>
</dbReference>
<feature type="compositionally biased region" description="Polar residues" evidence="8">
    <location>
        <begin position="21"/>
        <end position="33"/>
    </location>
</feature>
<dbReference type="Gene3D" id="3.20.20.80">
    <property type="entry name" value="Glycosidases"/>
    <property type="match status" value="2"/>
</dbReference>
<proteinExistence type="predicted"/>
<dbReference type="InterPro" id="IPR032312">
    <property type="entry name" value="LacZ_4"/>
</dbReference>